<dbReference type="EMBL" id="GBHO01005378">
    <property type="protein sequence ID" value="JAG38226.1"/>
    <property type="molecule type" value="Transcribed_RNA"/>
</dbReference>
<feature type="non-terminal residue" evidence="2">
    <location>
        <position position="1"/>
    </location>
</feature>
<sequence>SSFLTATIAYWPTNIGAQVLSEENDQVTFCFGVDKCKIRFVCRFGELVEHRNGYGCLTLSMPKKQLQLLEYRSLENNRRHICLHSIEEPGFVVPCESLVFQDPDNHRVVIVEEEAYASLVSEDPTHRTPSISHFKGKSEGTNERTNHLLKFT</sequence>
<evidence type="ECO:0000313" key="2">
    <source>
        <dbReference type="EMBL" id="JAG38226.1"/>
    </source>
</evidence>
<reference evidence="2" key="2">
    <citation type="submission" date="2014-07" db="EMBL/GenBank/DDBJ databases">
        <authorList>
            <person name="Hull J."/>
        </authorList>
    </citation>
    <scope>NUCLEOTIDE SEQUENCE</scope>
</reference>
<dbReference type="PANTHER" id="PTHR46466:SF1">
    <property type="entry name" value="GLYOXALASE DOMAIN-CONTAINING PROTEIN 4"/>
    <property type="match status" value="1"/>
</dbReference>
<feature type="region of interest" description="Disordered" evidence="1">
    <location>
        <begin position="122"/>
        <end position="142"/>
    </location>
</feature>
<feature type="non-terminal residue" evidence="2">
    <location>
        <position position="152"/>
    </location>
</feature>
<dbReference type="InterPro" id="IPR043193">
    <property type="entry name" value="GLOD4"/>
</dbReference>
<dbReference type="AlphaFoldDB" id="A0A0A9Z2W6"/>
<dbReference type="Gene3D" id="3.10.180.10">
    <property type="entry name" value="2,3-Dihydroxybiphenyl 1,2-Dioxygenase, domain 1"/>
    <property type="match status" value="1"/>
</dbReference>
<name>A0A0A9Z2W6_LYGHE</name>
<protein>
    <submittedName>
        <fullName evidence="2">Glyoxalase 1</fullName>
    </submittedName>
</protein>
<proteinExistence type="predicted"/>
<accession>A0A0A9Z2W6</accession>
<organism evidence="2">
    <name type="scientific">Lygus hesperus</name>
    <name type="common">Western plant bug</name>
    <dbReference type="NCBI Taxonomy" id="30085"/>
    <lineage>
        <taxon>Eukaryota</taxon>
        <taxon>Metazoa</taxon>
        <taxon>Ecdysozoa</taxon>
        <taxon>Arthropoda</taxon>
        <taxon>Hexapoda</taxon>
        <taxon>Insecta</taxon>
        <taxon>Pterygota</taxon>
        <taxon>Neoptera</taxon>
        <taxon>Paraneoptera</taxon>
        <taxon>Hemiptera</taxon>
        <taxon>Heteroptera</taxon>
        <taxon>Panheteroptera</taxon>
        <taxon>Cimicomorpha</taxon>
        <taxon>Miridae</taxon>
        <taxon>Mirini</taxon>
        <taxon>Lygus</taxon>
    </lineage>
</organism>
<dbReference type="InterPro" id="IPR029068">
    <property type="entry name" value="Glyas_Bleomycin-R_OHBP_Dase"/>
</dbReference>
<evidence type="ECO:0000256" key="1">
    <source>
        <dbReference type="SAM" id="MobiDB-lite"/>
    </source>
</evidence>
<reference evidence="2" key="1">
    <citation type="journal article" date="2014" name="PLoS ONE">
        <title>Transcriptome-Based Identification of ABC Transporters in the Western Tarnished Plant Bug Lygus hesperus.</title>
        <authorList>
            <person name="Hull J.J."/>
            <person name="Chaney K."/>
            <person name="Geib S.M."/>
            <person name="Fabrick J.A."/>
            <person name="Brent C.S."/>
            <person name="Walsh D."/>
            <person name="Lavine L.C."/>
        </authorList>
    </citation>
    <scope>NUCLEOTIDE SEQUENCE</scope>
</reference>
<dbReference type="PANTHER" id="PTHR46466">
    <property type="entry name" value="GLYOXALASE DOMAIN-CONTAINING PROTEIN 4"/>
    <property type="match status" value="1"/>
</dbReference>
<gene>
    <name evidence="2" type="primary">glod-4</name>
    <name evidence="2" type="ORF">CM83_13870</name>
</gene>